<dbReference type="Proteomes" id="UP000681722">
    <property type="component" value="Unassembled WGS sequence"/>
</dbReference>
<gene>
    <name evidence="1" type="ORF">GPM918_LOCUS17687</name>
    <name evidence="2" type="ORF">OVA965_LOCUS45738</name>
    <name evidence="3" type="ORF">SRO942_LOCUS17684</name>
    <name evidence="4" type="ORF">TMI583_LOCUS49520</name>
</gene>
<dbReference type="Proteomes" id="UP000682733">
    <property type="component" value="Unassembled WGS sequence"/>
</dbReference>
<dbReference type="Proteomes" id="UP000663829">
    <property type="component" value="Unassembled WGS sequence"/>
</dbReference>
<evidence type="ECO:0000313" key="1">
    <source>
        <dbReference type="EMBL" id="CAF1079346.1"/>
    </source>
</evidence>
<proteinExistence type="predicted"/>
<reference evidence="1" key="1">
    <citation type="submission" date="2021-02" db="EMBL/GenBank/DDBJ databases">
        <authorList>
            <person name="Nowell W R."/>
        </authorList>
    </citation>
    <scope>NUCLEOTIDE SEQUENCE</scope>
</reference>
<accession>A0A814MGD1</accession>
<sequence length="96" mass="10951">MVDEENITDADQSFDLQVYTLLSSDKTDDFNLQLITVGDKKFIFDRVESLRLPHDDSDAVSYLYHLKLTGEPELCSSITAFSLRLSTAGKMIKRHH</sequence>
<evidence type="ECO:0000313" key="5">
    <source>
        <dbReference type="Proteomes" id="UP000663829"/>
    </source>
</evidence>
<comment type="caution">
    <text evidence="1">The sequence shown here is derived from an EMBL/GenBank/DDBJ whole genome shotgun (WGS) entry which is preliminary data.</text>
</comment>
<dbReference type="EMBL" id="CAJOBC010004930">
    <property type="protein sequence ID" value="CAF3845428.1"/>
    <property type="molecule type" value="Genomic_DNA"/>
</dbReference>
<organism evidence="1 5">
    <name type="scientific">Didymodactylos carnosus</name>
    <dbReference type="NCBI Taxonomy" id="1234261"/>
    <lineage>
        <taxon>Eukaryota</taxon>
        <taxon>Metazoa</taxon>
        <taxon>Spiralia</taxon>
        <taxon>Gnathifera</taxon>
        <taxon>Rotifera</taxon>
        <taxon>Eurotatoria</taxon>
        <taxon>Bdelloidea</taxon>
        <taxon>Philodinida</taxon>
        <taxon>Philodinidae</taxon>
        <taxon>Didymodactylos</taxon>
    </lineage>
</organism>
<dbReference type="AlphaFoldDB" id="A0A814MGD1"/>
<dbReference type="EMBL" id="CAJNOQ010004930">
    <property type="protein sequence ID" value="CAF1079346.1"/>
    <property type="molecule type" value="Genomic_DNA"/>
</dbReference>
<evidence type="ECO:0000313" key="2">
    <source>
        <dbReference type="EMBL" id="CAF1671354.1"/>
    </source>
</evidence>
<evidence type="ECO:0000313" key="4">
    <source>
        <dbReference type="EMBL" id="CAF4546248.1"/>
    </source>
</evidence>
<dbReference type="EMBL" id="CAJOBA010108567">
    <property type="protein sequence ID" value="CAF4546248.1"/>
    <property type="molecule type" value="Genomic_DNA"/>
</dbReference>
<keyword evidence="5" id="KW-1185">Reference proteome</keyword>
<dbReference type="EMBL" id="CAJNOK010074711">
    <property type="protein sequence ID" value="CAF1671354.1"/>
    <property type="molecule type" value="Genomic_DNA"/>
</dbReference>
<evidence type="ECO:0000313" key="3">
    <source>
        <dbReference type="EMBL" id="CAF3845428.1"/>
    </source>
</evidence>
<name>A0A814MGD1_9BILA</name>
<dbReference type="Proteomes" id="UP000677228">
    <property type="component" value="Unassembled WGS sequence"/>
</dbReference>
<protein>
    <submittedName>
        <fullName evidence="1">Uncharacterized protein</fullName>
    </submittedName>
</protein>